<reference evidence="2" key="1">
    <citation type="submission" date="2019-12" db="EMBL/GenBank/DDBJ databases">
        <authorList>
            <person name="Cremers G."/>
        </authorList>
    </citation>
    <scope>NUCLEOTIDE SEQUENCE</scope>
    <source>
        <strain evidence="2">Mbul2</strain>
    </source>
</reference>
<feature type="region of interest" description="Disordered" evidence="1">
    <location>
        <begin position="1"/>
        <end position="26"/>
    </location>
</feature>
<evidence type="ECO:0000256" key="1">
    <source>
        <dbReference type="SAM" id="MobiDB-lite"/>
    </source>
</evidence>
<dbReference type="EMBL" id="LR743511">
    <property type="protein sequence ID" value="CAA2144765.1"/>
    <property type="molecule type" value="Genomic_DNA"/>
</dbReference>
<dbReference type="PROSITE" id="PS51318">
    <property type="entry name" value="TAT"/>
    <property type="match status" value="1"/>
</dbReference>
<accession>A0A679KCA6</accession>
<dbReference type="InterPro" id="IPR006311">
    <property type="entry name" value="TAT_signal"/>
</dbReference>
<name>A0A679KCA6_9HYPH</name>
<evidence type="ECO:0008006" key="3">
    <source>
        <dbReference type="Google" id="ProtNLM"/>
    </source>
</evidence>
<gene>
    <name evidence="2" type="ORF">MBLL_03886</name>
</gene>
<dbReference type="PANTHER" id="PTHR35399:SF2">
    <property type="entry name" value="DUF839 DOMAIN-CONTAINING PROTEIN"/>
    <property type="match status" value="1"/>
</dbReference>
<organism evidence="2">
    <name type="scientific">Methylobacterium bullatum</name>
    <dbReference type="NCBI Taxonomy" id="570505"/>
    <lineage>
        <taxon>Bacteria</taxon>
        <taxon>Pseudomonadati</taxon>
        <taxon>Pseudomonadota</taxon>
        <taxon>Alphaproteobacteria</taxon>
        <taxon>Hyphomicrobiales</taxon>
        <taxon>Methylobacteriaceae</taxon>
        <taxon>Methylobacterium</taxon>
    </lineage>
</organism>
<dbReference type="RefSeq" id="WP_339163066.1">
    <property type="nucleotide sequence ID" value="NZ_LR743511.1"/>
</dbReference>
<dbReference type="SUPFAM" id="SSF63829">
    <property type="entry name" value="Calcium-dependent phosphotriesterase"/>
    <property type="match status" value="1"/>
</dbReference>
<dbReference type="Pfam" id="PF05787">
    <property type="entry name" value="PhoX"/>
    <property type="match status" value="1"/>
</dbReference>
<dbReference type="InterPro" id="IPR008557">
    <property type="entry name" value="PhoX"/>
</dbReference>
<evidence type="ECO:0000313" key="2">
    <source>
        <dbReference type="EMBL" id="CAA2144765.1"/>
    </source>
</evidence>
<proteinExistence type="predicted"/>
<dbReference type="AlphaFoldDB" id="A0A679KCA6"/>
<protein>
    <recommendedName>
        <fullName evidence="3">dTDP-glucose 4,6-dehydratase</fullName>
    </recommendedName>
</protein>
<sequence length="662" mass="71100">MTEPLRTRSQSAEDGEDAGSNPSRNATFGDVVAARFDRRDLLRGLLGVGAIAAVVTPRSLAAGPAAAAQGQATPFPFTEIEAGSDAHHHVAEGHDADILIRWGDPVLPGAPAFDPLNQSAAAQARQFGYNNDFVGYFPMPGAADPAAHGLLVVNHEYTNEELMFPGLGRQDIKTVAFKGMNRDLVDIEMAAHGGSVIEVKRNDGKWAVVPGSRYARRITVETPMALSGPAAVSDRLKTTDDPSGRAVKGMINNCAGGTTPWGTWLTCEENINYYFSGTLAEGSAEATNHKRLGLPGNAYAWGRFHERFDLSKEPNEPNRFGWVVEIDPFDPASVPTKRTAMGRFKHEGAAGIVSKSGRYVVYQGDDERFDYVYKFVTDAAVDLSDRAANRDILDSGTLHVARFDADGRGAWMPLVFGQGPLTPENGFTAQADVLIEARRASDLLGATKMDRPEDVEANPKTGKVYVMLTNNGKRKAADVNAANPRPDNRFGHIVELTPDDGDHAASGFAWEILVKCGDPSIAAVGATFSSATTKDGWFGMPDNCSVDGQGRLWVATDGNSPSKTGRNDGIWAMETEGQGRGTGKHFFRVPNGAEMCGPYFTPDDTTFFVAVKHPGEADEEDPKAMLATFEAPSTRWPDFIDGMPPRPAIVAITRRGGGRVGS</sequence>
<dbReference type="PANTHER" id="PTHR35399">
    <property type="entry name" value="SLR8030 PROTEIN"/>
    <property type="match status" value="1"/>
</dbReference>